<organism evidence="2 3">
    <name type="scientific">Trichophyton rubrum</name>
    <name type="common">Athlete's foot fungus</name>
    <name type="synonym">Epidermophyton rubrum</name>
    <dbReference type="NCBI Taxonomy" id="5551"/>
    <lineage>
        <taxon>Eukaryota</taxon>
        <taxon>Fungi</taxon>
        <taxon>Dikarya</taxon>
        <taxon>Ascomycota</taxon>
        <taxon>Pezizomycotina</taxon>
        <taxon>Eurotiomycetes</taxon>
        <taxon>Eurotiomycetidae</taxon>
        <taxon>Onygenales</taxon>
        <taxon>Arthrodermataceae</taxon>
        <taxon>Trichophyton</taxon>
    </lineage>
</organism>
<feature type="compositionally biased region" description="Low complexity" evidence="1">
    <location>
        <begin position="12"/>
        <end position="36"/>
    </location>
</feature>
<feature type="region of interest" description="Disordered" evidence="1">
    <location>
        <begin position="66"/>
        <end position="85"/>
    </location>
</feature>
<proteinExistence type="predicted"/>
<feature type="region of interest" description="Disordered" evidence="1">
    <location>
        <begin position="1"/>
        <end position="45"/>
    </location>
</feature>
<reference evidence="2 3" key="1">
    <citation type="submission" date="2016-05" db="EMBL/GenBank/DDBJ databases">
        <title>Genome sequencing of Trichophyton rubrum CMCC(F)T1i isolated from hair.</title>
        <authorList>
            <person name="Zhan P."/>
            <person name="Tao Y."/>
            <person name="Liu W."/>
        </authorList>
    </citation>
    <scope>NUCLEOTIDE SEQUENCE [LARGE SCALE GENOMIC DNA]</scope>
    <source>
        <strain evidence="3">CMCC(F)T1i</strain>
    </source>
</reference>
<protein>
    <submittedName>
        <fullName evidence="2">Uncharacterized protein</fullName>
    </submittedName>
</protein>
<dbReference type="Proteomes" id="UP000243015">
    <property type="component" value="Unassembled WGS sequence"/>
</dbReference>
<sequence>MACSGNAWHGEGSVSDSAPDPSPLSSPSSGARMSPVTLHKGASQAPSPVCLQPVIVDQAPGTRHQVFLSPPCQSQQTLKDKSSRNPVTLLDTTEGALTYSFLHNYYTVRAQKTSGRKVSKVKLFELALKEVIRNQVLDFRPCSAGVGLFLHERT</sequence>
<evidence type="ECO:0000313" key="2">
    <source>
        <dbReference type="EMBL" id="OAL67893.1"/>
    </source>
</evidence>
<dbReference type="VEuPathDB" id="FungiDB:TERG_06381"/>
<gene>
    <name evidence="2" type="ORF">A7C99_1025</name>
</gene>
<dbReference type="AlphaFoldDB" id="A0A178F8J2"/>
<comment type="caution">
    <text evidence="2">The sequence shown here is derived from an EMBL/GenBank/DDBJ whole genome shotgun (WGS) entry which is preliminary data.</text>
</comment>
<evidence type="ECO:0000256" key="1">
    <source>
        <dbReference type="SAM" id="MobiDB-lite"/>
    </source>
</evidence>
<accession>A0A178F8J2</accession>
<evidence type="ECO:0000313" key="3">
    <source>
        <dbReference type="Proteomes" id="UP000243015"/>
    </source>
</evidence>
<dbReference type="EMBL" id="LHPM01000009">
    <property type="protein sequence ID" value="OAL67893.1"/>
    <property type="molecule type" value="Genomic_DNA"/>
</dbReference>
<name>A0A178F8J2_TRIRU</name>